<evidence type="ECO:0000313" key="2">
    <source>
        <dbReference type="Proteomes" id="UP000265515"/>
    </source>
</evidence>
<gene>
    <name evidence="1" type="ORF">CBR_g31988</name>
</gene>
<name>A0A388LGG3_CHABU</name>
<dbReference type="Proteomes" id="UP000265515">
    <property type="component" value="Unassembled WGS sequence"/>
</dbReference>
<evidence type="ECO:0000313" key="1">
    <source>
        <dbReference type="EMBL" id="GBG81313.1"/>
    </source>
</evidence>
<sequence length="79" mass="8581">MPARPYGHAQQQQQGNALQCFGPAYVDLDCCISHVSEVHCRDEQQQQQQIETSSCQLLRLADGGDAGSHVLGRGLGTRS</sequence>
<protein>
    <submittedName>
        <fullName evidence="1">Uncharacterized protein</fullName>
    </submittedName>
</protein>
<dbReference type="AlphaFoldDB" id="A0A388LGG3"/>
<dbReference type="EMBL" id="BFEA01000371">
    <property type="protein sequence ID" value="GBG81313.1"/>
    <property type="molecule type" value="Genomic_DNA"/>
</dbReference>
<accession>A0A388LGG3</accession>
<proteinExistence type="predicted"/>
<keyword evidence="2" id="KW-1185">Reference proteome</keyword>
<organism evidence="1 2">
    <name type="scientific">Chara braunii</name>
    <name type="common">Braun's stonewort</name>
    <dbReference type="NCBI Taxonomy" id="69332"/>
    <lineage>
        <taxon>Eukaryota</taxon>
        <taxon>Viridiplantae</taxon>
        <taxon>Streptophyta</taxon>
        <taxon>Charophyceae</taxon>
        <taxon>Charales</taxon>
        <taxon>Characeae</taxon>
        <taxon>Chara</taxon>
    </lineage>
</organism>
<reference evidence="1 2" key="1">
    <citation type="journal article" date="2018" name="Cell">
        <title>The Chara Genome: Secondary Complexity and Implications for Plant Terrestrialization.</title>
        <authorList>
            <person name="Nishiyama T."/>
            <person name="Sakayama H."/>
            <person name="Vries J.D."/>
            <person name="Buschmann H."/>
            <person name="Saint-Marcoux D."/>
            <person name="Ullrich K.K."/>
            <person name="Haas F.B."/>
            <person name="Vanderstraeten L."/>
            <person name="Becker D."/>
            <person name="Lang D."/>
            <person name="Vosolsobe S."/>
            <person name="Rombauts S."/>
            <person name="Wilhelmsson P.K.I."/>
            <person name="Janitza P."/>
            <person name="Kern R."/>
            <person name="Heyl A."/>
            <person name="Rumpler F."/>
            <person name="Villalobos L.I.A.C."/>
            <person name="Clay J.M."/>
            <person name="Skokan R."/>
            <person name="Toyoda A."/>
            <person name="Suzuki Y."/>
            <person name="Kagoshima H."/>
            <person name="Schijlen E."/>
            <person name="Tajeshwar N."/>
            <person name="Catarino B."/>
            <person name="Hetherington A.J."/>
            <person name="Saltykova A."/>
            <person name="Bonnot C."/>
            <person name="Breuninger H."/>
            <person name="Symeonidi A."/>
            <person name="Radhakrishnan G.V."/>
            <person name="Van Nieuwerburgh F."/>
            <person name="Deforce D."/>
            <person name="Chang C."/>
            <person name="Karol K.G."/>
            <person name="Hedrich R."/>
            <person name="Ulvskov P."/>
            <person name="Glockner G."/>
            <person name="Delwiche C.F."/>
            <person name="Petrasek J."/>
            <person name="Van de Peer Y."/>
            <person name="Friml J."/>
            <person name="Beilby M."/>
            <person name="Dolan L."/>
            <person name="Kohara Y."/>
            <person name="Sugano S."/>
            <person name="Fujiyama A."/>
            <person name="Delaux P.-M."/>
            <person name="Quint M."/>
            <person name="TheiBen G."/>
            <person name="Hagemann M."/>
            <person name="Harholt J."/>
            <person name="Dunand C."/>
            <person name="Zachgo S."/>
            <person name="Langdale J."/>
            <person name="Maumus F."/>
            <person name="Straeten D.V.D."/>
            <person name="Gould S.B."/>
            <person name="Rensing S.A."/>
        </authorList>
    </citation>
    <scope>NUCLEOTIDE SEQUENCE [LARGE SCALE GENOMIC DNA]</scope>
    <source>
        <strain evidence="1 2">S276</strain>
    </source>
</reference>
<dbReference type="Gramene" id="GBG81313">
    <property type="protein sequence ID" value="GBG81313"/>
    <property type="gene ID" value="CBR_g31988"/>
</dbReference>
<comment type="caution">
    <text evidence="1">The sequence shown here is derived from an EMBL/GenBank/DDBJ whole genome shotgun (WGS) entry which is preliminary data.</text>
</comment>